<dbReference type="Gene3D" id="3.40.50.720">
    <property type="entry name" value="NAD(P)-binding Rossmann-like Domain"/>
    <property type="match status" value="1"/>
</dbReference>
<dbReference type="AlphaFoldDB" id="A0A219B5E0"/>
<dbReference type="OrthoDB" id="7191281at2"/>
<gene>
    <name evidence="4" type="ORF">B5C34_05610</name>
</gene>
<dbReference type="InterPro" id="IPR036291">
    <property type="entry name" value="NAD(P)-bd_dom_sf"/>
</dbReference>
<dbReference type="RefSeq" id="WP_088711778.1">
    <property type="nucleotide sequence ID" value="NZ_NFZT01000001.1"/>
</dbReference>
<proteinExistence type="inferred from homology"/>
<dbReference type="InterPro" id="IPR002347">
    <property type="entry name" value="SDR_fam"/>
</dbReference>
<dbReference type="PRINTS" id="PR00081">
    <property type="entry name" value="GDHRDH"/>
</dbReference>
<dbReference type="Proteomes" id="UP000198462">
    <property type="component" value="Unassembled WGS sequence"/>
</dbReference>
<dbReference type="SUPFAM" id="SSF51735">
    <property type="entry name" value="NAD(P)-binding Rossmann-fold domains"/>
    <property type="match status" value="1"/>
</dbReference>
<accession>A0A219B5E0</accession>
<sequence>MDNLDGMTAFITGGASGIGFALAKECASRGMTVLLADIEAAELETARAKLEAQGARAFAYRLDVSDKDQYREVAAAVLAEHGAPYMLFNNAGVGGGGSAALGKIGDWEWTVQVNILGVAYGLSLFVPAMIESGQRGYVVNTASLAGLITAPFGMAIYTMTKHAVVSLTESLAHELREHDMHAAVICPGRVSTRIYADDRNRPGAHRDGDFTPRDPALRDVSKAMLADGLPPEELAARTFVALEERRTYVITHSEYRESVAARHRQIEAAMRGEPDTDADIIALGQAERRLEPLL</sequence>
<dbReference type="PANTHER" id="PTHR24322">
    <property type="entry name" value="PKSB"/>
    <property type="match status" value="1"/>
</dbReference>
<evidence type="ECO:0000313" key="4">
    <source>
        <dbReference type="EMBL" id="OWV32988.1"/>
    </source>
</evidence>
<dbReference type="GO" id="GO:0016616">
    <property type="term" value="F:oxidoreductase activity, acting on the CH-OH group of donors, NAD or NADP as acceptor"/>
    <property type="evidence" value="ECO:0007669"/>
    <property type="project" value="TreeGrafter"/>
</dbReference>
<comment type="caution">
    <text evidence="4">The sequence shown here is derived from an EMBL/GenBank/DDBJ whole genome shotgun (WGS) entry which is preliminary data.</text>
</comment>
<evidence type="ECO:0000256" key="1">
    <source>
        <dbReference type="ARBA" id="ARBA00006484"/>
    </source>
</evidence>
<dbReference type="CDD" id="cd05233">
    <property type="entry name" value="SDR_c"/>
    <property type="match status" value="1"/>
</dbReference>
<protein>
    <recommendedName>
        <fullName evidence="6">Short-chain dehydrogenase/reductase SDR</fullName>
    </recommendedName>
</protein>
<organism evidence="4 5">
    <name type="scientific">Pacificimonas flava</name>
    <dbReference type="NCBI Taxonomy" id="1234595"/>
    <lineage>
        <taxon>Bacteria</taxon>
        <taxon>Pseudomonadati</taxon>
        <taxon>Pseudomonadota</taxon>
        <taxon>Alphaproteobacteria</taxon>
        <taxon>Sphingomonadales</taxon>
        <taxon>Sphingosinicellaceae</taxon>
        <taxon>Pacificimonas</taxon>
    </lineage>
</organism>
<keyword evidence="5" id="KW-1185">Reference proteome</keyword>
<dbReference type="PANTHER" id="PTHR24322:SF736">
    <property type="entry name" value="RETINOL DEHYDROGENASE 10"/>
    <property type="match status" value="1"/>
</dbReference>
<evidence type="ECO:0000256" key="3">
    <source>
        <dbReference type="RuleBase" id="RU000363"/>
    </source>
</evidence>
<reference evidence="5" key="1">
    <citation type="submission" date="2017-05" db="EMBL/GenBank/DDBJ databases">
        <authorList>
            <person name="Lin X."/>
        </authorList>
    </citation>
    <scope>NUCLEOTIDE SEQUENCE [LARGE SCALE GENOMIC DNA]</scope>
    <source>
        <strain evidence="5">JLT2012</strain>
    </source>
</reference>
<evidence type="ECO:0008006" key="6">
    <source>
        <dbReference type="Google" id="ProtNLM"/>
    </source>
</evidence>
<dbReference type="PRINTS" id="PR00080">
    <property type="entry name" value="SDRFAMILY"/>
</dbReference>
<dbReference type="PROSITE" id="PS00061">
    <property type="entry name" value="ADH_SHORT"/>
    <property type="match status" value="1"/>
</dbReference>
<dbReference type="EMBL" id="NFZT01000001">
    <property type="protein sequence ID" value="OWV32988.1"/>
    <property type="molecule type" value="Genomic_DNA"/>
</dbReference>
<name>A0A219B5E0_9SPHN</name>
<dbReference type="InterPro" id="IPR020904">
    <property type="entry name" value="Sc_DH/Rdtase_CS"/>
</dbReference>
<dbReference type="Pfam" id="PF00106">
    <property type="entry name" value="adh_short"/>
    <property type="match status" value="1"/>
</dbReference>
<keyword evidence="2" id="KW-0560">Oxidoreductase</keyword>
<comment type="similarity">
    <text evidence="1 3">Belongs to the short-chain dehydrogenases/reductases (SDR) family.</text>
</comment>
<evidence type="ECO:0000256" key="2">
    <source>
        <dbReference type="ARBA" id="ARBA00023002"/>
    </source>
</evidence>
<evidence type="ECO:0000313" key="5">
    <source>
        <dbReference type="Proteomes" id="UP000198462"/>
    </source>
</evidence>